<keyword evidence="1" id="KW-1133">Transmembrane helix</keyword>
<protein>
    <submittedName>
        <fullName evidence="2">Uncharacterized protein</fullName>
    </submittedName>
</protein>
<evidence type="ECO:0000313" key="3">
    <source>
        <dbReference type="Proteomes" id="UP000315003"/>
    </source>
</evidence>
<feature type="transmembrane region" description="Helical" evidence="1">
    <location>
        <begin position="113"/>
        <end position="132"/>
    </location>
</feature>
<keyword evidence="1" id="KW-0812">Transmembrane</keyword>
<gene>
    <name evidence="2" type="ORF">SV7mr_39570</name>
</gene>
<evidence type="ECO:0000313" key="2">
    <source>
        <dbReference type="EMBL" id="QDT61422.1"/>
    </source>
</evidence>
<accession>A0A517SZB8</accession>
<keyword evidence="1" id="KW-0472">Membrane</keyword>
<keyword evidence="3" id="KW-1185">Reference proteome</keyword>
<dbReference type="Proteomes" id="UP000315003">
    <property type="component" value="Chromosome"/>
</dbReference>
<feature type="transmembrane region" description="Helical" evidence="1">
    <location>
        <begin position="12"/>
        <end position="30"/>
    </location>
</feature>
<feature type="transmembrane region" description="Helical" evidence="1">
    <location>
        <begin position="72"/>
        <end position="93"/>
    </location>
</feature>
<reference evidence="2 3" key="1">
    <citation type="submission" date="2019-02" db="EMBL/GenBank/DDBJ databases">
        <title>Deep-cultivation of Planctomycetes and their phenomic and genomic characterization uncovers novel biology.</title>
        <authorList>
            <person name="Wiegand S."/>
            <person name="Jogler M."/>
            <person name="Boedeker C."/>
            <person name="Pinto D."/>
            <person name="Vollmers J."/>
            <person name="Rivas-Marin E."/>
            <person name="Kohn T."/>
            <person name="Peeters S.H."/>
            <person name="Heuer A."/>
            <person name="Rast P."/>
            <person name="Oberbeckmann S."/>
            <person name="Bunk B."/>
            <person name="Jeske O."/>
            <person name="Meyerdierks A."/>
            <person name="Storesund J.E."/>
            <person name="Kallscheuer N."/>
            <person name="Luecker S."/>
            <person name="Lage O.M."/>
            <person name="Pohl T."/>
            <person name="Merkel B.J."/>
            <person name="Hornburger P."/>
            <person name="Mueller R.-W."/>
            <person name="Bruemmer F."/>
            <person name="Labrenz M."/>
            <person name="Spormann A.M."/>
            <person name="Op den Camp H."/>
            <person name="Overmann J."/>
            <person name="Amann R."/>
            <person name="Jetten M.S.M."/>
            <person name="Mascher T."/>
            <person name="Medema M.H."/>
            <person name="Devos D.P."/>
            <person name="Kaster A.-K."/>
            <person name="Ovreas L."/>
            <person name="Rohde M."/>
            <person name="Galperin M.Y."/>
            <person name="Jogler C."/>
        </authorList>
    </citation>
    <scope>NUCLEOTIDE SEQUENCE [LARGE SCALE GENOMIC DNA]</scope>
    <source>
        <strain evidence="2 3">SV_7m_r</strain>
    </source>
</reference>
<proteinExistence type="predicted"/>
<name>A0A517SZB8_9BACT</name>
<dbReference type="AlphaFoldDB" id="A0A517SZB8"/>
<organism evidence="2 3">
    <name type="scientific">Stieleria bergensis</name>
    <dbReference type="NCBI Taxonomy" id="2528025"/>
    <lineage>
        <taxon>Bacteria</taxon>
        <taxon>Pseudomonadati</taxon>
        <taxon>Planctomycetota</taxon>
        <taxon>Planctomycetia</taxon>
        <taxon>Pirellulales</taxon>
        <taxon>Pirellulaceae</taxon>
        <taxon>Stieleria</taxon>
    </lineage>
</organism>
<dbReference type="EMBL" id="CP036272">
    <property type="protein sequence ID" value="QDT61422.1"/>
    <property type="molecule type" value="Genomic_DNA"/>
</dbReference>
<feature type="transmembrane region" description="Helical" evidence="1">
    <location>
        <begin position="42"/>
        <end position="60"/>
    </location>
</feature>
<sequence>MITRIITQSGYSWTWLIGFAFLEGIFRRIVLEPRMPAMLAELLGIAMVLVTGTVIAYQFIRRGRFPQSSSALLLIGGLWVIYTIAFEFLFFHFLAGVPLSEIIENYDVTRGHLFSIGLAATVFVPLVGRSILRARPTQSS</sequence>
<evidence type="ECO:0000256" key="1">
    <source>
        <dbReference type="SAM" id="Phobius"/>
    </source>
</evidence>